<feature type="non-terminal residue" evidence="1">
    <location>
        <position position="64"/>
    </location>
</feature>
<comment type="caution">
    <text evidence="1">The sequence shown here is derived from an EMBL/GenBank/DDBJ whole genome shotgun (WGS) entry which is preliminary data.</text>
</comment>
<dbReference type="Proteomes" id="UP000789366">
    <property type="component" value="Unassembled WGS sequence"/>
</dbReference>
<proteinExistence type="predicted"/>
<protein>
    <submittedName>
        <fullName evidence="1">732_t:CDS:1</fullName>
    </submittedName>
</protein>
<feature type="non-terminal residue" evidence="1">
    <location>
        <position position="1"/>
    </location>
</feature>
<evidence type="ECO:0000313" key="2">
    <source>
        <dbReference type="Proteomes" id="UP000789366"/>
    </source>
</evidence>
<gene>
    <name evidence="1" type="ORF">SPELUC_LOCUS17158</name>
</gene>
<name>A0ACA9RFB4_9GLOM</name>
<accession>A0ACA9RFB4</accession>
<sequence>DNSKTMQSVCKKFEAILKQQNIIDLGSECPIITYKIAKKLGFERDKSLPNITNKVVSDIVKQVL</sequence>
<organism evidence="1 2">
    <name type="scientific">Cetraspora pellucida</name>
    <dbReference type="NCBI Taxonomy" id="1433469"/>
    <lineage>
        <taxon>Eukaryota</taxon>
        <taxon>Fungi</taxon>
        <taxon>Fungi incertae sedis</taxon>
        <taxon>Mucoromycota</taxon>
        <taxon>Glomeromycotina</taxon>
        <taxon>Glomeromycetes</taxon>
        <taxon>Diversisporales</taxon>
        <taxon>Gigasporaceae</taxon>
        <taxon>Cetraspora</taxon>
    </lineage>
</organism>
<reference evidence="1" key="1">
    <citation type="submission" date="2021-06" db="EMBL/GenBank/DDBJ databases">
        <authorList>
            <person name="Kallberg Y."/>
            <person name="Tangrot J."/>
            <person name="Rosling A."/>
        </authorList>
    </citation>
    <scope>NUCLEOTIDE SEQUENCE</scope>
    <source>
        <strain evidence="1">28 12/20/2015</strain>
    </source>
</reference>
<dbReference type="EMBL" id="CAJVPW010068222">
    <property type="protein sequence ID" value="CAG8790119.1"/>
    <property type="molecule type" value="Genomic_DNA"/>
</dbReference>
<keyword evidence="2" id="KW-1185">Reference proteome</keyword>
<evidence type="ECO:0000313" key="1">
    <source>
        <dbReference type="EMBL" id="CAG8790119.1"/>
    </source>
</evidence>